<dbReference type="InterPro" id="IPR000719">
    <property type="entry name" value="Prot_kinase_dom"/>
</dbReference>
<keyword evidence="9 18" id="KW-0418">Kinase</keyword>
<dbReference type="Pfam" id="PF00069">
    <property type="entry name" value="Pkinase"/>
    <property type="match status" value="1"/>
</dbReference>
<dbReference type="PROSITE" id="PS50927">
    <property type="entry name" value="BULB_LECTIN"/>
    <property type="match status" value="2"/>
</dbReference>
<evidence type="ECO:0000256" key="7">
    <source>
        <dbReference type="ARBA" id="ARBA00022734"/>
    </source>
</evidence>
<evidence type="ECO:0000256" key="12">
    <source>
        <dbReference type="ARBA" id="ARBA00023136"/>
    </source>
</evidence>
<evidence type="ECO:0000313" key="26">
    <source>
        <dbReference type="Proteomes" id="UP001159364"/>
    </source>
</evidence>
<name>A0AAV8TVA2_9ROSI</name>
<keyword evidence="15" id="KW-0325">Glycoprotein</keyword>
<dbReference type="EMBL" id="JAIWQS010000003">
    <property type="protein sequence ID" value="KAJ8769668.1"/>
    <property type="molecule type" value="Genomic_DNA"/>
</dbReference>
<evidence type="ECO:0000256" key="2">
    <source>
        <dbReference type="ARBA" id="ARBA00022527"/>
    </source>
</evidence>
<dbReference type="AlphaFoldDB" id="A0AAV8TVA2"/>
<evidence type="ECO:0000256" key="19">
    <source>
        <dbReference type="PROSITE-ProRule" id="PRU10141"/>
    </source>
</evidence>
<dbReference type="PANTHER" id="PTHR47976:SF7">
    <property type="entry name" value="RECEPTOR-LIKE SERINE_THREONINE-PROTEIN KINASE"/>
    <property type="match status" value="1"/>
</dbReference>
<dbReference type="InterPro" id="IPR001480">
    <property type="entry name" value="Bulb-type_lectin_dom"/>
</dbReference>
<dbReference type="InterPro" id="IPR024171">
    <property type="entry name" value="SRK-like_kinase"/>
</dbReference>
<feature type="transmembrane region" description="Helical" evidence="20">
    <location>
        <begin position="432"/>
        <end position="454"/>
    </location>
</feature>
<dbReference type="GO" id="GO:0004674">
    <property type="term" value="F:protein serine/threonine kinase activity"/>
    <property type="evidence" value="ECO:0007669"/>
    <property type="project" value="UniProtKB-KW"/>
</dbReference>
<evidence type="ECO:0000256" key="20">
    <source>
        <dbReference type="SAM" id="Phobius"/>
    </source>
</evidence>
<comment type="catalytic activity">
    <reaction evidence="17 18">
        <text>L-seryl-[protein] + ATP = O-phospho-L-seryl-[protein] + ADP + H(+)</text>
        <dbReference type="Rhea" id="RHEA:17989"/>
        <dbReference type="Rhea" id="RHEA-COMP:9863"/>
        <dbReference type="Rhea" id="RHEA-COMP:11604"/>
        <dbReference type="ChEBI" id="CHEBI:15378"/>
        <dbReference type="ChEBI" id="CHEBI:29999"/>
        <dbReference type="ChEBI" id="CHEBI:30616"/>
        <dbReference type="ChEBI" id="CHEBI:83421"/>
        <dbReference type="ChEBI" id="CHEBI:456216"/>
        <dbReference type="EC" id="2.7.11.1"/>
    </reaction>
</comment>
<dbReference type="Proteomes" id="UP001159364">
    <property type="component" value="Linkage Group LG03"/>
</dbReference>
<feature type="domain" description="Bulb-type lectin" evidence="23">
    <location>
        <begin position="146"/>
        <end position="271"/>
    </location>
</feature>
<dbReference type="InterPro" id="IPR003609">
    <property type="entry name" value="Pan_app"/>
</dbReference>
<keyword evidence="11 20" id="KW-1133">Transmembrane helix</keyword>
<dbReference type="PIRSF" id="PIRSF000641">
    <property type="entry name" value="SRK"/>
    <property type="match status" value="1"/>
</dbReference>
<evidence type="ECO:0000256" key="4">
    <source>
        <dbReference type="ARBA" id="ARBA00022679"/>
    </source>
</evidence>
<dbReference type="FunFam" id="2.90.10.10:FF:000026">
    <property type="entry name" value="Serine/threonine-protein kinase"/>
    <property type="match status" value="1"/>
</dbReference>
<keyword evidence="6 21" id="KW-0732">Signal</keyword>
<keyword evidence="8 18" id="KW-0547">Nucleotide-binding</keyword>
<dbReference type="InterPro" id="IPR011009">
    <property type="entry name" value="Kinase-like_dom_sf"/>
</dbReference>
<organism evidence="25 26">
    <name type="scientific">Erythroxylum novogranatense</name>
    <dbReference type="NCBI Taxonomy" id="1862640"/>
    <lineage>
        <taxon>Eukaryota</taxon>
        <taxon>Viridiplantae</taxon>
        <taxon>Streptophyta</taxon>
        <taxon>Embryophyta</taxon>
        <taxon>Tracheophyta</taxon>
        <taxon>Spermatophyta</taxon>
        <taxon>Magnoliopsida</taxon>
        <taxon>eudicotyledons</taxon>
        <taxon>Gunneridae</taxon>
        <taxon>Pentapetalae</taxon>
        <taxon>rosids</taxon>
        <taxon>fabids</taxon>
        <taxon>Malpighiales</taxon>
        <taxon>Erythroxylaceae</taxon>
        <taxon>Erythroxylum</taxon>
    </lineage>
</organism>
<dbReference type="SUPFAM" id="SSF56112">
    <property type="entry name" value="Protein kinase-like (PK-like)"/>
    <property type="match status" value="1"/>
</dbReference>
<reference evidence="25 26" key="1">
    <citation type="submission" date="2021-09" db="EMBL/GenBank/DDBJ databases">
        <title>Genomic insights and catalytic innovation underlie evolution of tropane alkaloids biosynthesis.</title>
        <authorList>
            <person name="Wang Y.-J."/>
            <person name="Tian T."/>
            <person name="Huang J.-P."/>
            <person name="Huang S.-X."/>
        </authorList>
    </citation>
    <scope>NUCLEOTIDE SEQUENCE [LARGE SCALE GENOMIC DNA]</scope>
    <source>
        <strain evidence="25">KIB-2018</strain>
        <tissue evidence="25">Leaf</tissue>
    </source>
</reference>
<evidence type="ECO:0000256" key="18">
    <source>
        <dbReference type="PIRNR" id="PIRNR000641"/>
    </source>
</evidence>
<evidence type="ECO:0000256" key="10">
    <source>
        <dbReference type="ARBA" id="ARBA00022840"/>
    </source>
</evidence>
<keyword evidence="5 20" id="KW-0812">Transmembrane</keyword>
<feature type="domain" description="Bulb-type lectin" evidence="23">
    <location>
        <begin position="27"/>
        <end position="143"/>
    </location>
</feature>
<feature type="signal peptide" evidence="21">
    <location>
        <begin position="1"/>
        <end position="20"/>
    </location>
</feature>
<evidence type="ECO:0000256" key="1">
    <source>
        <dbReference type="ARBA" id="ARBA00004479"/>
    </source>
</evidence>
<evidence type="ECO:0000256" key="6">
    <source>
        <dbReference type="ARBA" id="ARBA00022729"/>
    </source>
</evidence>
<evidence type="ECO:0000256" key="15">
    <source>
        <dbReference type="ARBA" id="ARBA00023180"/>
    </source>
</evidence>
<protein>
    <recommendedName>
        <fullName evidence="18">Receptor-like serine/threonine-protein kinase</fullName>
        <ecNumber evidence="18">2.7.11.1</ecNumber>
    </recommendedName>
</protein>
<dbReference type="SUPFAM" id="SSF51110">
    <property type="entry name" value="alpha-D-mannose-specific plant lectins"/>
    <property type="match status" value="2"/>
</dbReference>
<sequence length="777" mass="87467">MASLSFFFLVFTSLATAIAAQERQFNISLGSSLKPITNSSWLSPSGLFAFGFYPQGSGYAVGVFLAGIPDRTVLWTANRDDLPLTRDVTLLFTRDGGLVFVANGGQITSFISVSQSASSASLSDSGNFMIFNSVHQVIWQSFDNPTDTLLSTQRLKAGNALYSSASAADHSTGIFSLQMQRDGNLVQYPINSYRAVFSYWASGTAEAGDNVTLNLDSDGHFYLRNSTGFNIREFRKEGVTKNEVFYMARLETDGIFRLYSRNLSLNDGWSVEWSSITDKCRPKGLCGLNGYCLLSDREADCRCLPGFTMVDPGNWNSGCERNFSAENCRQKDVTTKFTMQELPNTAWEDDLYSTVSSVSKDDCKQSCLKDCNCEAAFFKNGECRKQKLPLRYGRRDMDDSNSAFIKVWMSSADVVDESEERWRKPGKKDDNLIVIASCSSFVVLVLAICGIIIYRYHVGSYSRICRSDTSELYGEVVPKSFSYAELEQVTDGFREEIGRGSFGTVYKGLISKNQKIVAVKRLGGVLTEGQQEFQNEIRTIGKTHHRSLVRLLGYCMEGPHRLLVYEYMSNGSLADVLFSSENRPRFHERIEIARKIARGILYLHEECETQIIHCDIKPQNILMDEYMCPKIADFGLAKLLKPDQTNTLTDVRGTRGYVAPEWHRNQPLTAKADVYSFGIVLLEIICCRRHVDNSLPEEEAVLEEWVYKCFESGDSRRLVVEEEEQVDIRELNRIVQVGIWCTLYDPSLRPSIKKVLLMLEGTIDIPIPPRPTSFFST</sequence>
<accession>A0AAV8TVA2</accession>
<comment type="caution">
    <text evidence="25">The sequence shown here is derived from an EMBL/GenBank/DDBJ whole genome shotgun (WGS) entry which is preliminary data.</text>
</comment>
<dbReference type="InterPro" id="IPR051343">
    <property type="entry name" value="G-type_lectin_kinases/EP1-like"/>
</dbReference>
<dbReference type="Pfam" id="PF00954">
    <property type="entry name" value="S_locus_glycop"/>
    <property type="match status" value="1"/>
</dbReference>
<keyword evidence="2 18" id="KW-0723">Serine/threonine-protein kinase</keyword>
<keyword evidence="12 20" id="KW-0472">Membrane</keyword>
<dbReference type="Gene3D" id="3.30.200.20">
    <property type="entry name" value="Phosphorylase Kinase, domain 1"/>
    <property type="match status" value="1"/>
</dbReference>
<evidence type="ECO:0000256" key="3">
    <source>
        <dbReference type="ARBA" id="ARBA00022536"/>
    </source>
</evidence>
<evidence type="ECO:0000256" key="9">
    <source>
        <dbReference type="ARBA" id="ARBA00022777"/>
    </source>
</evidence>
<evidence type="ECO:0000313" key="25">
    <source>
        <dbReference type="EMBL" id="KAJ8769668.1"/>
    </source>
</evidence>
<keyword evidence="26" id="KW-1185">Reference proteome</keyword>
<dbReference type="PROSITE" id="PS00108">
    <property type="entry name" value="PROTEIN_KINASE_ST"/>
    <property type="match status" value="1"/>
</dbReference>
<dbReference type="GO" id="GO:0016020">
    <property type="term" value="C:membrane"/>
    <property type="evidence" value="ECO:0007669"/>
    <property type="project" value="UniProtKB-SubCell"/>
</dbReference>
<dbReference type="GO" id="GO:0005524">
    <property type="term" value="F:ATP binding"/>
    <property type="evidence" value="ECO:0007669"/>
    <property type="project" value="UniProtKB-UniRule"/>
</dbReference>
<keyword evidence="14" id="KW-0675">Receptor</keyword>
<evidence type="ECO:0000256" key="17">
    <source>
        <dbReference type="ARBA" id="ARBA00048679"/>
    </source>
</evidence>
<feature type="binding site" evidence="19">
    <location>
        <position position="520"/>
    </location>
    <ligand>
        <name>ATP</name>
        <dbReference type="ChEBI" id="CHEBI:30616"/>
    </ligand>
</feature>
<keyword evidence="13" id="KW-1015">Disulfide bond</keyword>
<dbReference type="Pfam" id="PF01453">
    <property type="entry name" value="B_lectin"/>
    <property type="match status" value="1"/>
</dbReference>
<evidence type="ECO:0000256" key="14">
    <source>
        <dbReference type="ARBA" id="ARBA00023170"/>
    </source>
</evidence>
<dbReference type="InterPro" id="IPR017441">
    <property type="entry name" value="Protein_kinase_ATP_BS"/>
</dbReference>
<dbReference type="CDD" id="cd14066">
    <property type="entry name" value="STKc_IRAK"/>
    <property type="match status" value="1"/>
</dbReference>
<keyword evidence="3" id="KW-0245">EGF-like domain</keyword>
<dbReference type="Gene3D" id="1.10.510.10">
    <property type="entry name" value="Transferase(Phosphotransferase) domain 1"/>
    <property type="match status" value="1"/>
</dbReference>
<dbReference type="CDD" id="cd01098">
    <property type="entry name" value="PAN_AP_plant"/>
    <property type="match status" value="1"/>
</dbReference>
<evidence type="ECO:0000256" key="11">
    <source>
        <dbReference type="ARBA" id="ARBA00022989"/>
    </source>
</evidence>
<feature type="domain" description="Apple" evidence="24">
    <location>
        <begin position="328"/>
        <end position="409"/>
    </location>
</feature>
<dbReference type="PROSITE" id="PS00107">
    <property type="entry name" value="PROTEIN_KINASE_ATP"/>
    <property type="match status" value="1"/>
</dbReference>
<dbReference type="InterPro" id="IPR008271">
    <property type="entry name" value="Ser/Thr_kinase_AS"/>
</dbReference>
<comment type="subcellular location">
    <subcellularLocation>
        <location evidence="1">Membrane</location>
        <topology evidence="1">Single-pass type I membrane protein</topology>
    </subcellularLocation>
</comment>
<dbReference type="GO" id="GO:0030246">
    <property type="term" value="F:carbohydrate binding"/>
    <property type="evidence" value="ECO:0007669"/>
    <property type="project" value="UniProtKB-KW"/>
</dbReference>
<dbReference type="Gene3D" id="2.90.10.10">
    <property type="entry name" value="Bulb-type lectin domain"/>
    <property type="match status" value="2"/>
</dbReference>
<comment type="similarity">
    <text evidence="18">Belongs to the protein kinase superfamily. Ser/Thr protein kinase family.</text>
</comment>
<dbReference type="SMART" id="SM00108">
    <property type="entry name" value="B_lectin"/>
    <property type="match status" value="2"/>
</dbReference>
<evidence type="ECO:0000256" key="13">
    <source>
        <dbReference type="ARBA" id="ARBA00023157"/>
    </source>
</evidence>
<proteinExistence type="inferred from homology"/>
<dbReference type="InterPro" id="IPR000858">
    <property type="entry name" value="S_locus_glycoprot_dom"/>
</dbReference>
<evidence type="ECO:0000259" key="24">
    <source>
        <dbReference type="PROSITE" id="PS50948"/>
    </source>
</evidence>
<evidence type="ECO:0000256" key="5">
    <source>
        <dbReference type="ARBA" id="ARBA00022692"/>
    </source>
</evidence>
<evidence type="ECO:0000256" key="21">
    <source>
        <dbReference type="SAM" id="SignalP"/>
    </source>
</evidence>
<dbReference type="PROSITE" id="PS50011">
    <property type="entry name" value="PROTEIN_KINASE_DOM"/>
    <property type="match status" value="1"/>
</dbReference>
<gene>
    <name evidence="25" type="ORF">K2173_005271</name>
</gene>
<dbReference type="FunFam" id="3.30.200.20:FF:000059">
    <property type="entry name" value="S-receptor-like serine/threonine-protein kinase"/>
    <property type="match status" value="1"/>
</dbReference>
<dbReference type="FunFam" id="1.10.510.10:FF:000237">
    <property type="entry name" value="G-type lectin S-receptor-like serine/threonine-protein kinase"/>
    <property type="match status" value="1"/>
</dbReference>
<comment type="catalytic activity">
    <reaction evidence="16 18">
        <text>L-threonyl-[protein] + ATP = O-phospho-L-threonyl-[protein] + ADP + H(+)</text>
        <dbReference type="Rhea" id="RHEA:46608"/>
        <dbReference type="Rhea" id="RHEA-COMP:11060"/>
        <dbReference type="Rhea" id="RHEA-COMP:11605"/>
        <dbReference type="ChEBI" id="CHEBI:15378"/>
        <dbReference type="ChEBI" id="CHEBI:30013"/>
        <dbReference type="ChEBI" id="CHEBI:30616"/>
        <dbReference type="ChEBI" id="CHEBI:61977"/>
        <dbReference type="ChEBI" id="CHEBI:456216"/>
        <dbReference type="EC" id="2.7.11.1"/>
    </reaction>
</comment>
<feature type="domain" description="Protein kinase" evidence="22">
    <location>
        <begin position="491"/>
        <end position="775"/>
    </location>
</feature>
<evidence type="ECO:0000259" key="22">
    <source>
        <dbReference type="PROSITE" id="PS50011"/>
    </source>
</evidence>
<dbReference type="InterPro" id="IPR036426">
    <property type="entry name" value="Bulb-type_lectin_dom_sf"/>
</dbReference>
<keyword evidence="4 18" id="KW-0808">Transferase</keyword>
<feature type="chain" id="PRO_5043843764" description="Receptor-like serine/threonine-protein kinase" evidence="21">
    <location>
        <begin position="21"/>
        <end position="777"/>
    </location>
</feature>
<evidence type="ECO:0000259" key="23">
    <source>
        <dbReference type="PROSITE" id="PS50927"/>
    </source>
</evidence>
<dbReference type="PROSITE" id="PS50948">
    <property type="entry name" value="PAN"/>
    <property type="match status" value="1"/>
</dbReference>
<evidence type="ECO:0000256" key="16">
    <source>
        <dbReference type="ARBA" id="ARBA00047899"/>
    </source>
</evidence>
<keyword evidence="10 18" id="KW-0067">ATP-binding</keyword>
<dbReference type="EC" id="2.7.11.1" evidence="18"/>
<keyword evidence="7" id="KW-0430">Lectin</keyword>
<evidence type="ECO:0000256" key="8">
    <source>
        <dbReference type="ARBA" id="ARBA00022741"/>
    </source>
</evidence>
<dbReference type="GO" id="GO:0048544">
    <property type="term" value="P:recognition of pollen"/>
    <property type="evidence" value="ECO:0007669"/>
    <property type="project" value="InterPro"/>
</dbReference>
<dbReference type="PANTHER" id="PTHR47976">
    <property type="entry name" value="G-TYPE LECTIN S-RECEPTOR-LIKE SERINE/THREONINE-PROTEIN KINASE SD2-5"/>
    <property type="match status" value="1"/>
</dbReference>
<dbReference type="SMART" id="SM00220">
    <property type="entry name" value="S_TKc"/>
    <property type="match status" value="1"/>
</dbReference>